<sequence length="31" mass="3857">MQVIKKIPRFHLLQQNLNRLTFRNNPFYVVQ</sequence>
<accession>A0A5J4R9Y6</accession>
<reference evidence="1" key="1">
    <citation type="submission" date="2019-03" db="EMBL/GenBank/DDBJ databases">
        <title>Single cell metagenomics reveals metabolic interactions within the superorganism composed of flagellate Streblomastix strix and complex community of Bacteroidetes bacteria on its surface.</title>
        <authorList>
            <person name="Treitli S.C."/>
            <person name="Kolisko M."/>
            <person name="Husnik F."/>
            <person name="Keeling P."/>
            <person name="Hampl V."/>
        </authorList>
    </citation>
    <scope>NUCLEOTIDE SEQUENCE</scope>
    <source>
        <strain evidence="1">STM</strain>
    </source>
</reference>
<organism evidence="1">
    <name type="scientific">termite gut metagenome</name>
    <dbReference type="NCBI Taxonomy" id="433724"/>
    <lineage>
        <taxon>unclassified sequences</taxon>
        <taxon>metagenomes</taxon>
        <taxon>organismal metagenomes</taxon>
    </lineage>
</organism>
<gene>
    <name evidence="1" type="ORF">EZS27_021102</name>
</gene>
<dbReference type="AlphaFoldDB" id="A0A5J4R9Y6"/>
<comment type="caution">
    <text evidence="1">The sequence shown here is derived from an EMBL/GenBank/DDBJ whole genome shotgun (WGS) entry which is preliminary data.</text>
</comment>
<protein>
    <submittedName>
        <fullName evidence="1">Uncharacterized protein</fullName>
    </submittedName>
</protein>
<proteinExistence type="predicted"/>
<name>A0A5J4R9Y6_9ZZZZ</name>
<evidence type="ECO:0000313" key="1">
    <source>
        <dbReference type="EMBL" id="KAA6330164.1"/>
    </source>
</evidence>
<dbReference type="EMBL" id="SNRY01001541">
    <property type="protein sequence ID" value="KAA6330164.1"/>
    <property type="molecule type" value="Genomic_DNA"/>
</dbReference>